<keyword evidence="6" id="KW-1205">Fibrinolytic toxin</keyword>
<dbReference type="KEGG" id="tnl:113494138"/>
<reference evidence="12 13" key="1">
    <citation type="submission" date="2025-04" db="UniProtKB">
        <authorList>
            <consortium name="RefSeq"/>
        </authorList>
    </citation>
    <scope>IDENTIFICATION</scope>
</reference>
<evidence type="ECO:0000313" key="12">
    <source>
        <dbReference type="RefSeq" id="XP_026728126.1"/>
    </source>
</evidence>
<evidence type="ECO:0000313" key="13">
    <source>
        <dbReference type="RefSeq" id="XP_026728127.1"/>
    </source>
</evidence>
<dbReference type="InterPro" id="IPR009003">
    <property type="entry name" value="Peptidase_S1_PA"/>
</dbReference>
<feature type="domain" description="Peptidase S1" evidence="10">
    <location>
        <begin position="158"/>
        <end position="391"/>
    </location>
</feature>
<accession>A0A7E5VII4</accession>
<dbReference type="CDD" id="cd00041">
    <property type="entry name" value="CUB"/>
    <property type="match status" value="1"/>
</dbReference>
<dbReference type="RefSeq" id="XP_026728126.1">
    <property type="nucleotide sequence ID" value="XM_026872325.1"/>
</dbReference>
<dbReference type="InterPro" id="IPR035914">
    <property type="entry name" value="Sperma_CUB_dom_sf"/>
</dbReference>
<dbReference type="RefSeq" id="XP_026728127.1">
    <property type="nucleotide sequence ID" value="XM_026872326.1"/>
</dbReference>
<evidence type="ECO:0000256" key="8">
    <source>
        <dbReference type="SAM" id="SignalP"/>
    </source>
</evidence>
<dbReference type="InterPro" id="IPR001254">
    <property type="entry name" value="Trypsin_dom"/>
</dbReference>
<keyword evidence="2" id="KW-0800">Toxin</keyword>
<keyword evidence="8" id="KW-0732">Signal</keyword>
<dbReference type="InterPro" id="IPR018114">
    <property type="entry name" value="TRYPSIN_HIS"/>
</dbReference>
<organism evidence="11 13">
    <name type="scientific">Trichoplusia ni</name>
    <name type="common">Cabbage looper</name>
    <dbReference type="NCBI Taxonomy" id="7111"/>
    <lineage>
        <taxon>Eukaryota</taxon>
        <taxon>Metazoa</taxon>
        <taxon>Ecdysozoa</taxon>
        <taxon>Arthropoda</taxon>
        <taxon>Hexapoda</taxon>
        <taxon>Insecta</taxon>
        <taxon>Pterygota</taxon>
        <taxon>Neoptera</taxon>
        <taxon>Endopterygota</taxon>
        <taxon>Lepidoptera</taxon>
        <taxon>Glossata</taxon>
        <taxon>Ditrysia</taxon>
        <taxon>Noctuoidea</taxon>
        <taxon>Noctuidae</taxon>
        <taxon>Plusiinae</taxon>
        <taxon>Trichoplusia</taxon>
    </lineage>
</organism>
<evidence type="ECO:0000256" key="2">
    <source>
        <dbReference type="ARBA" id="ARBA00022656"/>
    </source>
</evidence>
<dbReference type="PROSITE" id="PS00134">
    <property type="entry name" value="TRYPSIN_HIS"/>
    <property type="match status" value="1"/>
</dbReference>
<evidence type="ECO:0000256" key="7">
    <source>
        <dbReference type="PROSITE-ProRule" id="PRU00059"/>
    </source>
</evidence>
<evidence type="ECO:0000256" key="5">
    <source>
        <dbReference type="ARBA" id="ARBA00055534"/>
    </source>
</evidence>
<evidence type="ECO:0000256" key="6">
    <source>
        <dbReference type="ARBA" id="ARBA00084094"/>
    </source>
</evidence>
<dbReference type="Gene3D" id="2.60.120.290">
    <property type="entry name" value="Spermadhesin, CUB domain"/>
    <property type="match status" value="1"/>
</dbReference>
<dbReference type="InterPro" id="IPR043504">
    <property type="entry name" value="Peptidase_S1_PA_chymotrypsin"/>
</dbReference>
<dbReference type="GO" id="GO:0004252">
    <property type="term" value="F:serine-type endopeptidase activity"/>
    <property type="evidence" value="ECO:0007669"/>
    <property type="project" value="InterPro"/>
</dbReference>
<dbReference type="InterPro" id="IPR000859">
    <property type="entry name" value="CUB_dom"/>
</dbReference>
<evidence type="ECO:0000256" key="3">
    <source>
        <dbReference type="ARBA" id="ARBA00023157"/>
    </source>
</evidence>
<dbReference type="Pfam" id="PF00431">
    <property type="entry name" value="CUB"/>
    <property type="match status" value="1"/>
</dbReference>
<dbReference type="AlphaFoldDB" id="A0A7E5VII4"/>
<feature type="domain" description="CUB" evidence="9">
    <location>
        <begin position="24"/>
        <end position="140"/>
    </location>
</feature>
<evidence type="ECO:0000256" key="1">
    <source>
        <dbReference type="ARBA" id="ARBA00004239"/>
    </source>
</evidence>
<name>A0A7E5VII4_TRINI</name>
<dbReference type="PROSITE" id="PS01180">
    <property type="entry name" value="CUB"/>
    <property type="match status" value="1"/>
</dbReference>
<evidence type="ECO:0000259" key="10">
    <source>
        <dbReference type="PROSITE" id="PS50240"/>
    </source>
</evidence>
<dbReference type="CDD" id="cd00190">
    <property type="entry name" value="Tryp_SPc"/>
    <property type="match status" value="1"/>
</dbReference>
<evidence type="ECO:0000313" key="11">
    <source>
        <dbReference type="Proteomes" id="UP000322000"/>
    </source>
</evidence>
<evidence type="ECO:0000259" key="9">
    <source>
        <dbReference type="PROSITE" id="PS01180"/>
    </source>
</evidence>
<proteinExistence type="predicted"/>
<dbReference type="SMART" id="SM00020">
    <property type="entry name" value="Tryp_SPc"/>
    <property type="match status" value="1"/>
</dbReference>
<feature type="chain" id="PRO_5044656497" evidence="8">
    <location>
        <begin position="20"/>
        <end position="403"/>
    </location>
</feature>
<comment type="caution">
    <text evidence="7">Lacks conserved residue(s) required for the propagation of feature annotation.</text>
</comment>
<dbReference type="PRINTS" id="PR00722">
    <property type="entry name" value="CHYMOTRYPSIN"/>
</dbReference>
<sequence>MSQIFGVFLILWLINYSAAQDANCDFYQNVEVGYTYYIYSPGYPNNYLPGIQCRWIAVCPTGYNCRLNCPQISIPRENTQTCTIDRLLVSRSGDPILAAADPYCGLRAINAVSTGQRLSVGLITSRNSPGGRFYCELTAQPAGPASGCTCGVRRQNRIVGGQETGINEYPMMAGVIDVDISQIKCGAVIITNRFVMSAAHCVVGRNVARTAIVVGEHNVQVGDSPATAVYRVQRFIIHPLYNENIFDYDVALIEVVGTIAFSDRVNAVCLPFNSQDSDLTGSKVTLLGWGTIYPGGPTSSYLQKVDVDVISQRACSSLVRTLTDRQMCTLTPGKDACQDDSGGPTLYTDPVTGLLFSVGVISSGRNCASRTDPGIHTRVSSVLSWIVQNAPYNYCQKEYATAI</sequence>
<dbReference type="OrthoDB" id="6380398at2759"/>
<dbReference type="Proteomes" id="UP000322000">
    <property type="component" value="Chromosome 5"/>
</dbReference>
<evidence type="ECO:0000256" key="4">
    <source>
        <dbReference type="ARBA" id="ARBA00023240"/>
    </source>
</evidence>
<feature type="signal peptide" evidence="8">
    <location>
        <begin position="1"/>
        <end position="19"/>
    </location>
</feature>
<keyword evidence="11" id="KW-1185">Reference proteome</keyword>
<dbReference type="PANTHER" id="PTHR24252:SF7">
    <property type="entry name" value="HYALIN"/>
    <property type="match status" value="1"/>
</dbReference>
<protein>
    <submittedName>
        <fullName evidence="12 13">Venom serine protease 34-like</fullName>
    </submittedName>
</protein>
<dbReference type="PROSITE" id="PS50240">
    <property type="entry name" value="TRYPSIN_DOM"/>
    <property type="match status" value="1"/>
</dbReference>
<dbReference type="GO" id="GO:0005576">
    <property type="term" value="C:extracellular region"/>
    <property type="evidence" value="ECO:0007669"/>
    <property type="project" value="UniProtKB-SubCell"/>
</dbReference>
<keyword evidence="3" id="KW-1015">Disulfide bond</keyword>
<keyword evidence="4" id="KW-1199">Hemostasis impairing toxin</keyword>
<dbReference type="InterPro" id="IPR001314">
    <property type="entry name" value="Peptidase_S1A"/>
</dbReference>
<dbReference type="Pfam" id="PF00089">
    <property type="entry name" value="Trypsin"/>
    <property type="match status" value="1"/>
</dbReference>
<gene>
    <name evidence="12 13" type="primary">LOC113494138</name>
</gene>
<dbReference type="PANTHER" id="PTHR24252">
    <property type="entry name" value="ACROSIN-RELATED"/>
    <property type="match status" value="1"/>
</dbReference>
<dbReference type="GO" id="GO:0006508">
    <property type="term" value="P:proteolysis"/>
    <property type="evidence" value="ECO:0007669"/>
    <property type="project" value="InterPro"/>
</dbReference>
<dbReference type="Gene3D" id="2.40.10.10">
    <property type="entry name" value="Trypsin-like serine proteases"/>
    <property type="match status" value="1"/>
</dbReference>
<dbReference type="SUPFAM" id="SSF49854">
    <property type="entry name" value="Spermadhesin, CUB domain"/>
    <property type="match status" value="1"/>
</dbReference>
<dbReference type="GO" id="GO:0090729">
    <property type="term" value="F:toxin activity"/>
    <property type="evidence" value="ECO:0007669"/>
    <property type="project" value="UniProtKB-KW"/>
</dbReference>
<comment type="subcellular location">
    <subcellularLocation>
        <location evidence="1">Secreted</location>
        <location evidence="1">Extracellular space</location>
    </subcellularLocation>
</comment>
<dbReference type="FunFam" id="2.40.10.10:FF:000068">
    <property type="entry name" value="transmembrane protease serine 2"/>
    <property type="match status" value="1"/>
</dbReference>
<dbReference type="GeneID" id="113494138"/>
<dbReference type="SUPFAM" id="SSF50494">
    <property type="entry name" value="Trypsin-like serine proteases"/>
    <property type="match status" value="1"/>
</dbReference>
<comment type="function">
    <text evidence="5">Fibrinolytic activity; shows preferential cleavage of Arg-Gly bonds in all three fibrinogen chains. Contact with the caterpillars causes severe bleeding, due the anticoagulant effect of the protein.</text>
</comment>